<keyword evidence="2 12" id="KW-0479">Metal-binding</keyword>
<keyword evidence="7 11" id="KW-0342">GTP-binding</keyword>
<evidence type="ECO:0000256" key="3">
    <source>
        <dbReference type="ARBA" id="ARBA00022741"/>
    </source>
</evidence>
<evidence type="ECO:0000313" key="14">
    <source>
        <dbReference type="EMBL" id="KAK3195605.1"/>
    </source>
</evidence>
<dbReference type="GO" id="GO:0008270">
    <property type="term" value="F:zinc ion binding"/>
    <property type="evidence" value="ECO:0007669"/>
    <property type="project" value="UniProtKB-KW"/>
</dbReference>
<dbReference type="Gene3D" id="1.10.400.10">
    <property type="entry name" value="GI Alpha 1, domain 2-like"/>
    <property type="match status" value="1"/>
</dbReference>
<dbReference type="GO" id="GO:0003924">
    <property type="term" value="F:GTPase activity"/>
    <property type="evidence" value="ECO:0007669"/>
    <property type="project" value="InterPro"/>
</dbReference>
<evidence type="ECO:0000256" key="6">
    <source>
        <dbReference type="ARBA" id="ARBA00022837"/>
    </source>
</evidence>
<keyword evidence="8" id="KW-0807">Transducer</keyword>
<evidence type="ECO:0000256" key="9">
    <source>
        <dbReference type="ARBA" id="ARBA00023242"/>
    </source>
</evidence>
<keyword evidence="9" id="KW-0539">Nucleus</keyword>
<dbReference type="InterPro" id="IPR001019">
    <property type="entry name" value="Gprotein_alpha_su"/>
</dbReference>
<evidence type="ECO:0000256" key="11">
    <source>
        <dbReference type="PIRSR" id="PIRSR601019-1"/>
    </source>
</evidence>
<dbReference type="Proteomes" id="UP001281410">
    <property type="component" value="Unassembled WGS sequence"/>
</dbReference>
<feature type="compositionally biased region" description="Polar residues" evidence="13">
    <location>
        <begin position="104"/>
        <end position="117"/>
    </location>
</feature>
<dbReference type="Gene3D" id="3.40.50.300">
    <property type="entry name" value="P-loop containing nucleotide triphosphate hydrolases"/>
    <property type="match status" value="1"/>
</dbReference>
<dbReference type="GO" id="GO:0031683">
    <property type="term" value="F:G-protein beta/gamma-subunit complex binding"/>
    <property type="evidence" value="ECO:0007669"/>
    <property type="project" value="InterPro"/>
</dbReference>
<keyword evidence="3 11" id="KW-0547">Nucleotide-binding</keyword>
<evidence type="ECO:0008006" key="16">
    <source>
        <dbReference type="Google" id="ProtNLM"/>
    </source>
</evidence>
<proteinExistence type="inferred from homology"/>
<dbReference type="SUPFAM" id="SSF52540">
    <property type="entry name" value="P-loop containing nucleoside triphosphate hydrolases"/>
    <property type="match status" value="1"/>
</dbReference>
<dbReference type="InterPro" id="IPR011011">
    <property type="entry name" value="Znf_FYVE_PHD"/>
</dbReference>
<evidence type="ECO:0000256" key="5">
    <source>
        <dbReference type="ARBA" id="ARBA00022833"/>
    </source>
</evidence>
<feature type="binding site" evidence="12">
    <location>
        <position position="759"/>
    </location>
    <ligand>
        <name>Mg(2+)</name>
        <dbReference type="ChEBI" id="CHEBI:18420"/>
    </ligand>
</feature>
<dbReference type="SUPFAM" id="SSF57903">
    <property type="entry name" value="FYVE/PHD zinc finger"/>
    <property type="match status" value="1"/>
</dbReference>
<comment type="similarity">
    <text evidence="10">Belongs to the G-alpha family. XLG subfamily.</text>
</comment>
<keyword evidence="4" id="KW-0863">Zinc-finger</keyword>
<evidence type="ECO:0000256" key="4">
    <source>
        <dbReference type="ARBA" id="ARBA00022771"/>
    </source>
</evidence>
<keyword evidence="5" id="KW-0862">Zinc</keyword>
<evidence type="ECO:0000313" key="15">
    <source>
        <dbReference type="Proteomes" id="UP001281410"/>
    </source>
</evidence>
<protein>
    <recommendedName>
        <fullName evidence="16">Extra-large guanine nucleotide-binding protein 1-like</fullName>
    </recommendedName>
</protein>
<feature type="binding site" evidence="12">
    <location>
        <position position="593"/>
    </location>
    <ligand>
        <name>Mg(2+)</name>
        <dbReference type="ChEBI" id="CHEBI:18420"/>
    </ligand>
</feature>
<feature type="binding site" evidence="11">
    <location>
        <begin position="867"/>
        <end position="870"/>
    </location>
    <ligand>
        <name>GTP</name>
        <dbReference type="ChEBI" id="CHEBI:37565"/>
    </ligand>
</feature>
<dbReference type="PANTHER" id="PTHR36486:SF4">
    <property type="entry name" value="PH DOMAIN-CONTAINING PROTEIN"/>
    <property type="match status" value="1"/>
</dbReference>
<comment type="subcellular location">
    <subcellularLocation>
        <location evidence="1">Nucleus</location>
    </subcellularLocation>
</comment>
<dbReference type="PRINTS" id="PR00318">
    <property type="entry name" value="GPROTEINA"/>
</dbReference>
<dbReference type="GO" id="GO:0007186">
    <property type="term" value="P:G protein-coupled receptor signaling pathway"/>
    <property type="evidence" value="ECO:0007669"/>
    <property type="project" value="InterPro"/>
</dbReference>
<organism evidence="14 15">
    <name type="scientific">Dipteronia sinensis</name>
    <dbReference type="NCBI Taxonomy" id="43782"/>
    <lineage>
        <taxon>Eukaryota</taxon>
        <taxon>Viridiplantae</taxon>
        <taxon>Streptophyta</taxon>
        <taxon>Embryophyta</taxon>
        <taxon>Tracheophyta</taxon>
        <taxon>Spermatophyta</taxon>
        <taxon>Magnoliopsida</taxon>
        <taxon>eudicotyledons</taxon>
        <taxon>Gunneridae</taxon>
        <taxon>Pentapetalae</taxon>
        <taxon>rosids</taxon>
        <taxon>malvids</taxon>
        <taxon>Sapindales</taxon>
        <taxon>Sapindaceae</taxon>
        <taxon>Hippocastanoideae</taxon>
        <taxon>Acereae</taxon>
        <taxon>Dipteronia</taxon>
    </lineage>
</organism>
<reference evidence="14" key="1">
    <citation type="journal article" date="2023" name="Plant J.">
        <title>Genome sequences and population genomics provide insights into the demographic history, inbreeding, and mutation load of two 'living fossil' tree species of Dipteronia.</title>
        <authorList>
            <person name="Feng Y."/>
            <person name="Comes H.P."/>
            <person name="Chen J."/>
            <person name="Zhu S."/>
            <person name="Lu R."/>
            <person name="Zhang X."/>
            <person name="Li P."/>
            <person name="Qiu J."/>
            <person name="Olsen K.M."/>
            <person name="Qiu Y."/>
        </authorList>
    </citation>
    <scope>NUCLEOTIDE SEQUENCE</scope>
    <source>
        <strain evidence="14">NBL</strain>
    </source>
</reference>
<dbReference type="FunFam" id="1.10.400.10:FF:000005">
    <property type="entry name" value="Extra-large guanine nucleotide-binding protein 3"/>
    <property type="match status" value="1"/>
</dbReference>
<evidence type="ECO:0000256" key="1">
    <source>
        <dbReference type="ARBA" id="ARBA00004123"/>
    </source>
</evidence>
<dbReference type="GO" id="GO:0005634">
    <property type="term" value="C:nucleus"/>
    <property type="evidence" value="ECO:0007669"/>
    <property type="project" value="UniProtKB-SubCell"/>
</dbReference>
<evidence type="ECO:0000256" key="10">
    <source>
        <dbReference type="ARBA" id="ARBA00060880"/>
    </source>
</evidence>
<feature type="region of interest" description="Disordered" evidence="13">
    <location>
        <begin position="87"/>
        <end position="119"/>
    </location>
</feature>
<dbReference type="AlphaFoldDB" id="A0AAD9ZYJ5"/>
<evidence type="ECO:0000256" key="7">
    <source>
        <dbReference type="ARBA" id="ARBA00023134"/>
    </source>
</evidence>
<dbReference type="PANTHER" id="PTHR36486">
    <property type="entry name" value="OS01G0977800 PROTEIN"/>
    <property type="match status" value="1"/>
</dbReference>
<dbReference type="FunFam" id="3.40.50.300:FF:000692">
    <property type="entry name" value="Guanine nucleotide-binding protein subunit alpha"/>
    <property type="match status" value="1"/>
</dbReference>
<dbReference type="InterPro" id="IPR011025">
    <property type="entry name" value="GproteinA_insert"/>
</dbReference>
<accession>A0AAD9ZYJ5</accession>
<keyword evidence="6" id="KW-0106">Calcium</keyword>
<sequence length="984" mass="110092">MAGILRNFLRVVQPSPTRGDDVENDAYNVEYSFAIEYSGPVSNNIPRVLPIVFDQIPVAAPVASSSLSSDSSLPVVQPIVRHKRLKEPKLSSESLNGPCVSGEGESSTRVDSSNALGSVTGADSKLKPCDGISSSKLECSNDQDNSSEILDCKAGDECLPVESEVVGGSGKLESSSKLECPDDQDNSSEILDCTAGDECMPTVSEVLGGSCKQESSHCHDTSHDDVELPNNSQEGADAGFHGYMNPANSESTESGLSSRSLSSEVFSCKEEYCNNEETRGHVKRPSAVTFLEPDTSDTVYEESVYSEAESNNVRPKAERKGKKGSCYRCLKGNRFTVKEACIVCGAKYCSNCVVRAMGSMPEGRKCVPCIGSRIDEAIRGNLGKSSRMLKQLLNDMEVKQIMKSEISCLMNQLPPEKVCVNGEPLSQKQLVMLQGCPNPPKKLTPGNYWYDKVSGLWGKDGCKPCQIISSQLEVGGHLKADASNGNTKVYINNRQITQKELYMLQAAGEKCEGYPHFWLSADGSYQEEGQNHVKGNIWDKKITKLVCALLSLPIPTDNTRPRGDEVNAIGYNYFELKTLHKLLLVGDKKSGTSTIYKQAKLHFNVPFSEDERQNIKLIIQSNLYRYIAILLEGRERFEEESLTEKWKQVVDPSSSSGQSDEKTMYSIGQRLKAFSDWLLKVMMAGNLEAIFPAATREYAPFVEELWKDVAFQATYNRRNELDMLPRVATYFLERAVEISRPIYEPSDMDILYAEGVTSSNGLSSMEFSFPKLTQESFVDATTDQNDPLFRYQLIRVHPRSLGENYKWLEMFEDVDIVLFCVSLPEYDELVEDSNGNPTNKMMMSKQLFESIVTHPRFNEKDFLLLLNKYDLLEEKIEQVPLTKCEWFHDFKPVISHNHNNNSRRTSKTSLAQYAFHYIAVKFKILFQDLSGHKLFVSQVTGLEPDSVGEALKYASEILKWEEEEPNYTHNDLSSYTDYEQNSLS</sequence>
<dbReference type="PROSITE" id="PS51882">
    <property type="entry name" value="G_ALPHA"/>
    <property type="match status" value="1"/>
</dbReference>
<keyword evidence="12" id="KW-0460">Magnesium</keyword>
<evidence type="ECO:0000256" key="13">
    <source>
        <dbReference type="SAM" id="MobiDB-lite"/>
    </source>
</evidence>
<dbReference type="SUPFAM" id="SSF47895">
    <property type="entry name" value="Transducin (alpha subunit), insertion domain"/>
    <property type="match status" value="1"/>
</dbReference>
<dbReference type="GO" id="GO:0005525">
    <property type="term" value="F:GTP binding"/>
    <property type="evidence" value="ECO:0007669"/>
    <property type="project" value="UniProtKB-KW"/>
</dbReference>
<dbReference type="InterPro" id="IPR027417">
    <property type="entry name" value="P-loop_NTPase"/>
</dbReference>
<dbReference type="Pfam" id="PF00503">
    <property type="entry name" value="G-alpha"/>
    <property type="match status" value="1"/>
</dbReference>
<name>A0AAD9ZYJ5_9ROSI</name>
<comment type="caution">
    <text evidence="14">The sequence shown here is derived from an EMBL/GenBank/DDBJ whole genome shotgun (WGS) entry which is preliminary data.</text>
</comment>
<evidence type="ECO:0000256" key="8">
    <source>
        <dbReference type="ARBA" id="ARBA00023224"/>
    </source>
</evidence>
<keyword evidence="15" id="KW-1185">Reference proteome</keyword>
<evidence type="ECO:0000256" key="12">
    <source>
        <dbReference type="PIRSR" id="PIRSR601019-2"/>
    </source>
</evidence>
<dbReference type="InterPro" id="IPR053057">
    <property type="entry name" value="XLG_GTP-binding"/>
</dbReference>
<dbReference type="SMART" id="SM00275">
    <property type="entry name" value="G_alpha"/>
    <property type="match status" value="1"/>
</dbReference>
<dbReference type="EMBL" id="JANJYJ010000008">
    <property type="protein sequence ID" value="KAK3195605.1"/>
    <property type="molecule type" value="Genomic_DNA"/>
</dbReference>
<evidence type="ECO:0000256" key="2">
    <source>
        <dbReference type="ARBA" id="ARBA00022723"/>
    </source>
</evidence>
<gene>
    <name evidence="14" type="ORF">Dsin_026915</name>
</gene>